<organism evidence="5 6">
    <name type="scientific">Chryseotalea sanaruensis</name>
    <dbReference type="NCBI Taxonomy" id="2482724"/>
    <lineage>
        <taxon>Bacteria</taxon>
        <taxon>Pseudomonadati</taxon>
        <taxon>Bacteroidota</taxon>
        <taxon>Cytophagia</taxon>
        <taxon>Cytophagales</taxon>
        <taxon>Chryseotaleaceae</taxon>
        <taxon>Chryseotalea</taxon>
    </lineage>
</organism>
<dbReference type="InterPro" id="IPR018060">
    <property type="entry name" value="HTH_AraC"/>
</dbReference>
<protein>
    <submittedName>
        <fullName evidence="5">AraC family transcriptional regulator</fullName>
    </submittedName>
</protein>
<evidence type="ECO:0000256" key="3">
    <source>
        <dbReference type="ARBA" id="ARBA00023163"/>
    </source>
</evidence>
<evidence type="ECO:0000259" key="4">
    <source>
        <dbReference type="PROSITE" id="PS01124"/>
    </source>
</evidence>
<dbReference type="InterPro" id="IPR020449">
    <property type="entry name" value="Tscrpt_reg_AraC-type_HTH"/>
</dbReference>
<dbReference type="PRINTS" id="PR00032">
    <property type="entry name" value="HTHARAC"/>
</dbReference>
<reference evidence="5 6" key="1">
    <citation type="submission" date="2018-11" db="EMBL/GenBank/DDBJ databases">
        <title>Chryseotalea sanarue gen. nov., sp., nov., a member of the family Cytophagaceae, isolated from a brackish lake in Hamamatsu Japan.</title>
        <authorList>
            <person name="Maejima Y."/>
            <person name="Iino T."/>
            <person name="Muraguchi Y."/>
            <person name="Fukuda K."/>
            <person name="Ohkuma M."/>
            <person name="Moriuchi R."/>
            <person name="Dohra H."/>
            <person name="Kimbara K."/>
            <person name="Shintani M."/>
        </authorList>
    </citation>
    <scope>NUCLEOTIDE SEQUENCE [LARGE SCALE GENOMIC DNA]</scope>
    <source>
        <strain evidence="5 6">Ys</strain>
    </source>
</reference>
<accession>A0A401UEW4</accession>
<proteinExistence type="predicted"/>
<evidence type="ECO:0000256" key="1">
    <source>
        <dbReference type="ARBA" id="ARBA00023015"/>
    </source>
</evidence>
<dbReference type="Gene3D" id="1.10.10.60">
    <property type="entry name" value="Homeodomain-like"/>
    <property type="match status" value="2"/>
</dbReference>
<dbReference type="EMBL" id="BHXQ01000008">
    <property type="protein sequence ID" value="GCC53449.1"/>
    <property type="molecule type" value="Genomic_DNA"/>
</dbReference>
<evidence type="ECO:0000313" key="5">
    <source>
        <dbReference type="EMBL" id="GCC53449.1"/>
    </source>
</evidence>
<dbReference type="Pfam" id="PF12833">
    <property type="entry name" value="HTH_18"/>
    <property type="match status" value="1"/>
</dbReference>
<dbReference type="GO" id="GO:0043565">
    <property type="term" value="F:sequence-specific DNA binding"/>
    <property type="evidence" value="ECO:0007669"/>
    <property type="project" value="InterPro"/>
</dbReference>
<dbReference type="AlphaFoldDB" id="A0A401UEW4"/>
<sequence length="295" mass="33661">MDAKLKLTKGGQKSLSNCFTFERFSFSRHINIDLTAAEVGVLVVFGVKQKDDDEDQISTLTPESSFVFSHLSIPKIAGGNQNQSCLLIRINVQCLQRMLSTIKYSPLGNRQFYEALNSFAMPSCRETNILLSSLDLYSKLPTLESSEVLFESKLLELLWLLNLKAKTNFDRFVSPFLIPKRSFLDAVINKYYKENLSVEQLAGLAGFSVSTFKRKFDEAYKCSPKRWIQEKRLNEAKTLLEFSDRSISEIGYEVGFENISHFIQSFKTKFGITPKALKESFLQKRQSLDQYSIAS</sequence>
<dbReference type="PROSITE" id="PS01124">
    <property type="entry name" value="HTH_ARAC_FAMILY_2"/>
    <property type="match status" value="1"/>
</dbReference>
<dbReference type="SMART" id="SM00342">
    <property type="entry name" value="HTH_ARAC"/>
    <property type="match status" value="1"/>
</dbReference>
<keyword evidence="6" id="KW-1185">Reference proteome</keyword>
<dbReference type="InterPro" id="IPR018062">
    <property type="entry name" value="HTH_AraC-typ_CS"/>
</dbReference>
<keyword evidence="2" id="KW-0238">DNA-binding</keyword>
<dbReference type="Proteomes" id="UP000288227">
    <property type="component" value="Unassembled WGS sequence"/>
</dbReference>
<evidence type="ECO:0000313" key="6">
    <source>
        <dbReference type="Proteomes" id="UP000288227"/>
    </source>
</evidence>
<dbReference type="PANTHER" id="PTHR43280:SF2">
    <property type="entry name" value="HTH-TYPE TRANSCRIPTIONAL REGULATOR EXSA"/>
    <property type="match status" value="1"/>
</dbReference>
<comment type="caution">
    <text evidence="5">The sequence shown here is derived from an EMBL/GenBank/DDBJ whole genome shotgun (WGS) entry which is preliminary data.</text>
</comment>
<dbReference type="PANTHER" id="PTHR43280">
    <property type="entry name" value="ARAC-FAMILY TRANSCRIPTIONAL REGULATOR"/>
    <property type="match status" value="1"/>
</dbReference>
<gene>
    <name evidence="5" type="ORF">SanaruYs_36930</name>
</gene>
<keyword evidence="1" id="KW-0805">Transcription regulation</keyword>
<dbReference type="InterPro" id="IPR009057">
    <property type="entry name" value="Homeodomain-like_sf"/>
</dbReference>
<feature type="domain" description="HTH araC/xylS-type" evidence="4">
    <location>
        <begin position="182"/>
        <end position="280"/>
    </location>
</feature>
<dbReference type="GO" id="GO:0003700">
    <property type="term" value="F:DNA-binding transcription factor activity"/>
    <property type="evidence" value="ECO:0007669"/>
    <property type="project" value="InterPro"/>
</dbReference>
<keyword evidence="3" id="KW-0804">Transcription</keyword>
<dbReference type="SUPFAM" id="SSF46689">
    <property type="entry name" value="Homeodomain-like"/>
    <property type="match status" value="2"/>
</dbReference>
<evidence type="ECO:0000256" key="2">
    <source>
        <dbReference type="ARBA" id="ARBA00023125"/>
    </source>
</evidence>
<name>A0A401UEW4_9BACT</name>
<dbReference type="PROSITE" id="PS00041">
    <property type="entry name" value="HTH_ARAC_FAMILY_1"/>
    <property type="match status" value="1"/>
</dbReference>